<dbReference type="RefSeq" id="WP_033496274.1">
    <property type="nucleotide sequence ID" value="NZ_JDUU01000037.1"/>
</dbReference>
<evidence type="ECO:0000256" key="1">
    <source>
        <dbReference type="SAM" id="MobiDB-lite"/>
    </source>
</evidence>
<dbReference type="eggNOG" id="ENOG5033GEN">
    <property type="taxonomic scope" value="Bacteria"/>
</dbReference>
<protein>
    <submittedName>
        <fullName evidence="2">Phage protein</fullName>
    </submittedName>
</protein>
<gene>
    <name evidence="2" type="ORF">BBIA_2149</name>
</gene>
<feature type="region of interest" description="Disordered" evidence="1">
    <location>
        <begin position="1"/>
        <end position="26"/>
    </location>
</feature>
<evidence type="ECO:0000313" key="3">
    <source>
        <dbReference type="Proteomes" id="UP000029108"/>
    </source>
</evidence>
<keyword evidence="3" id="KW-1185">Reference proteome</keyword>
<feature type="compositionally biased region" description="Low complexity" evidence="1">
    <location>
        <begin position="1"/>
        <end position="10"/>
    </location>
</feature>
<comment type="caution">
    <text evidence="2">The sequence shown here is derived from an EMBL/GenBank/DDBJ whole genome shotgun (WGS) entry which is preliminary data.</text>
</comment>
<organism evidence="2 3">
    <name type="scientific">Bifidobacterium biavatii DSM 23969</name>
    <dbReference type="NCBI Taxonomy" id="1437608"/>
    <lineage>
        <taxon>Bacteria</taxon>
        <taxon>Bacillati</taxon>
        <taxon>Actinomycetota</taxon>
        <taxon>Actinomycetes</taxon>
        <taxon>Bifidobacteriales</taxon>
        <taxon>Bifidobacteriaceae</taxon>
        <taxon>Bifidobacterium</taxon>
    </lineage>
</organism>
<dbReference type="Proteomes" id="UP000029108">
    <property type="component" value="Unassembled WGS sequence"/>
</dbReference>
<sequence length="112" mass="12209">MKGETVTVTTRPRETVDDDGNVSIIEDPPEQVDDVLVADATNENLTDSTRPDGIHIAKTLCFPRAWPYRSLRGATVTINDHDYAVIGDPAPYTGGITPTRWNLTVQVADTEG</sequence>
<reference evidence="2 3" key="1">
    <citation type="submission" date="2014-03" db="EMBL/GenBank/DDBJ databases">
        <title>Genomics of Bifidobacteria.</title>
        <authorList>
            <person name="Ventura M."/>
            <person name="Milani C."/>
            <person name="Lugli G.A."/>
        </authorList>
    </citation>
    <scope>NUCLEOTIDE SEQUENCE [LARGE SCALE GENOMIC DNA]</scope>
    <source>
        <strain evidence="2 3">DSM 23969</strain>
    </source>
</reference>
<dbReference type="STRING" id="1437608.GCA_000771645_01890"/>
<dbReference type="AlphaFoldDB" id="A0A086ZU16"/>
<dbReference type="EMBL" id="JGYN01000018">
    <property type="protein sequence ID" value="KFI50016.1"/>
    <property type="molecule type" value="Genomic_DNA"/>
</dbReference>
<evidence type="ECO:0000313" key="2">
    <source>
        <dbReference type="EMBL" id="KFI50016.1"/>
    </source>
</evidence>
<name>A0A086ZU16_9BIFI</name>
<dbReference type="OrthoDB" id="3237185at2"/>
<accession>A0A086ZU16</accession>
<proteinExistence type="predicted"/>